<dbReference type="RefSeq" id="WP_284218082.1">
    <property type="nucleotide sequence ID" value="NZ_BSOT01000006.1"/>
</dbReference>
<reference evidence="1" key="2">
    <citation type="submission" date="2023-01" db="EMBL/GenBank/DDBJ databases">
        <title>Draft genome sequence of Agaribacter marinus strain NBRC 110023.</title>
        <authorList>
            <person name="Sun Q."/>
            <person name="Mori K."/>
        </authorList>
    </citation>
    <scope>NUCLEOTIDE SEQUENCE</scope>
    <source>
        <strain evidence="1">NBRC 110023</strain>
    </source>
</reference>
<evidence type="ECO:0000313" key="2">
    <source>
        <dbReference type="Proteomes" id="UP001156601"/>
    </source>
</evidence>
<sequence length="270" mass="30096">MFVVSLYLSCMTIVKAHDSSATYLANEAVLVSNGHTKVLFDPFFHKSFNQYLLVPQKTLAAIFAGEAPFDNIDAIVISHAHGDHFAADDVARYLEKFPATKLVAPQQAIKTLQVLPNVGTISSQLIPITLAFNDSPKTMQIGNITFEGVRIPHAGWPGRANIENIVFRVTIADDKKGAITVMHMGDADPNDDHYLPYKDHWTARKTHMAFPPYWFFYSMEGNYILDELLNAHEHVGIHVPTIVPKELKASGKDYFSTSGEKRTINRSVTP</sequence>
<evidence type="ECO:0000313" key="1">
    <source>
        <dbReference type="EMBL" id="GLR71746.1"/>
    </source>
</evidence>
<organism evidence="1 2">
    <name type="scientific">Agaribacter marinus</name>
    <dbReference type="NCBI Taxonomy" id="1431249"/>
    <lineage>
        <taxon>Bacteria</taxon>
        <taxon>Pseudomonadati</taxon>
        <taxon>Pseudomonadota</taxon>
        <taxon>Gammaproteobacteria</taxon>
        <taxon>Alteromonadales</taxon>
        <taxon>Alteromonadaceae</taxon>
        <taxon>Agaribacter</taxon>
    </lineage>
</organism>
<dbReference type="Proteomes" id="UP001156601">
    <property type="component" value="Unassembled WGS sequence"/>
</dbReference>
<gene>
    <name evidence="1" type="ORF">GCM10007852_26540</name>
</gene>
<keyword evidence="2" id="KW-1185">Reference proteome</keyword>
<evidence type="ECO:0008006" key="3">
    <source>
        <dbReference type="Google" id="ProtNLM"/>
    </source>
</evidence>
<dbReference type="Pfam" id="PF13483">
    <property type="entry name" value="Lactamase_B_3"/>
    <property type="match status" value="1"/>
</dbReference>
<accession>A0AA37WI45</accession>
<dbReference type="EMBL" id="BSOT01000006">
    <property type="protein sequence ID" value="GLR71746.1"/>
    <property type="molecule type" value="Genomic_DNA"/>
</dbReference>
<dbReference type="SUPFAM" id="SSF56281">
    <property type="entry name" value="Metallo-hydrolase/oxidoreductase"/>
    <property type="match status" value="1"/>
</dbReference>
<proteinExistence type="predicted"/>
<comment type="caution">
    <text evidence="1">The sequence shown here is derived from an EMBL/GenBank/DDBJ whole genome shotgun (WGS) entry which is preliminary data.</text>
</comment>
<dbReference type="InterPro" id="IPR036866">
    <property type="entry name" value="RibonucZ/Hydroxyglut_hydro"/>
</dbReference>
<protein>
    <recommendedName>
        <fullName evidence="3">Metallo-beta-lactamase domain-containing protein</fullName>
    </recommendedName>
</protein>
<dbReference type="Gene3D" id="3.60.15.10">
    <property type="entry name" value="Ribonuclease Z/Hydroxyacylglutathione hydrolase-like"/>
    <property type="match status" value="1"/>
</dbReference>
<reference evidence="1" key="1">
    <citation type="journal article" date="2014" name="Int. J. Syst. Evol. Microbiol.">
        <title>Complete genome sequence of Corynebacterium casei LMG S-19264T (=DSM 44701T), isolated from a smear-ripened cheese.</title>
        <authorList>
            <consortium name="US DOE Joint Genome Institute (JGI-PGF)"/>
            <person name="Walter F."/>
            <person name="Albersmeier A."/>
            <person name="Kalinowski J."/>
            <person name="Ruckert C."/>
        </authorList>
    </citation>
    <scope>NUCLEOTIDE SEQUENCE</scope>
    <source>
        <strain evidence="1">NBRC 110023</strain>
    </source>
</reference>
<dbReference type="AlphaFoldDB" id="A0AA37WI45"/>
<name>A0AA37WI45_9ALTE</name>